<keyword evidence="7" id="KW-1185">Reference proteome</keyword>
<dbReference type="InterPro" id="IPR012094">
    <property type="entry name" value="tRNA_Ile_lys_synt"/>
</dbReference>
<evidence type="ECO:0000313" key="6">
    <source>
        <dbReference type="EMBL" id="NKC34660.1"/>
    </source>
</evidence>
<evidence type="ECO:0000256" key="4">
    <source>
        <dbReference type="ARBA" id="ARBA00022840"/>
    </source>
</evidence>
<dbReference type="Gene3D" id="3.40.50.620">
    <property type="entry name" value="HUPs"/>
    <property type="match status" value="1"/>
</dbReference>
<feature type="non-terminal residue" evidence="6">
    <location>
        <position position="139"/>
    </location>
</feature>
<dbReference type="InterPro" id="IPR014729">
    <property type="entry name" value="Rossmann-like_a/b/a_fold"/>
</dbReference>
<dbReference type="Pfam" id="PF01171">
    <property type="entry name" value="ATP_bind_3"/>
    <property type="match status" value="1"/>
</dbReference>
<keyword evidence="2" id="KW-0819">tRNA processing</keyword>
<proteinExistence type="predicted"/>
<evidence type="ECO:0000256" key="1">
    <source>
        <dbReference type="ARBA" id="ARBA00022598"/>
    </source>
</evidence>
<dbReference type="RefSeq" id="WP_328735046.1">
    <property type="nucleotide sequence ID" value="NZ_JAAVNE010000135.1"/>
</dbReference>
<dbReference type="InterPro" id="IPR011063">
    <property type="entry name" value="TilS/TtcA_N"/>
</dbReference>
<dbReference type="EMBL" id="JAAVNE010000135">
    <property type="protein sequence ID" value="NKC34660.1"/>
    <property type="molecule type" value="Genomic_DNA"/>
</dbReference>
<comment type="caution">
    <text evidence="6">The sequence shown here is derived from an EMBL/GenBank/DDBJ whole genome shotgun (WGS) entry which is preliminary data.</text>
</comment>
<name>A0ABX1EIH3_9PROT</name>
<dbReference type="PANTHER" id="PTHR43033">
    <property type="entry name" value="TRNA(ILE)-LYSIDINE SYNTHASE-RELATED"/>
    <property type="match status" value="1"/>
</dbReference>
<sequence length="139" mass="13778">MPGAAPSAAEARAGPPLTADPVPAAEFAAWMAPLGPFGPSPDLVVGVSGGPHSLALALLLARWARGAGGRILAGIVEHGLRPDSAAEAARVAGWMAGRGIEARILPLGLPPGPAVQARARQGRLAALLQLAAQAGAAWV</sequence>
<dbReference type="PANTHER" id="PTHR43033:SF5">
    <property type="entry name" value="TRNA(ILE)-LYSIDINE SYNTHETASE"/>
    <property type="match status" value="1"/>
</dbReference>
<keyword evidence="4" id="KW-0067">ATP-binding</keyword>
<dbReference type="Proteomes" id="UP000787635">
    <property type="component" value="Unassembled WGS sequence"/>
</dbReference>
<evidence type="ECO:0000259" key="5">
    <source>
        <dbReference type="Pfam" id="PF01171"/>
    </source>
</evidence>
<feature type="domain" description="tRNA(Ile)-lysidine/2-thiocytidine synthase N-terminal" evidence="5">
    <location>
        <begin position="43"/>
        <end position="136"/>
    </location>
</feature>
<accession>A0ABX1EIH3</accession>
<dbReference type="SUPFAM" id="SSF52402">
    <property type="entry name" value="Adenine nucleotide alpha hydrolases-like"/>
    <property type="match status" value="1"/>
</dbReference>
<evidence type="ECO:0000256" key="2">
    <source>
        <dbReference type="ARBA" id="ARBA00022694"/>
    </source>
</evidence>
<keyword evidence="3" id="KW-0547">Nucleotide-binding</keyword>
<evidence type="ECO:0000313" key="7">
    <source>
        <dbReference type="Proteomes" id="UP000787635"/>
    </source>
</evidence>
<organism evidence="6 7">
    <name type="scientific">Falsiroseomonas selenitidurans</name>
    <dbReference type="NCBI Taxonomy" id="2716335"/>
    <lineage>
        <taxon>Bacteria</taxon>
        <taxon>Pseudomonadati</taxon>
        <taxon>Pseudomonadota</taxon>
        <taxon>Alphaproteobacteria</taxon>
        <taxon>Acetobacterales</taxon>
        <taxon>Roseomonadaceae</taxon>
        <taxon>Falsiroseomonas</taxon>
    </lineage>
</organism>
<protein>
    <submittedName>
        <fullName evidence="6">tRNA lysidine(34) synthetase TilS</fullName>
    </submittedName>
</protein>
<evidence type="ECO:0000256" key="3">
    <source>
        <dbReference type="ARBA" id="ARBA00022741"/>
    </source>
</evidence>
<gene>
    <name evidence="6" type="ORF">HEQ75_27715</name>
</gene>
<reference evidence="6 7" key="1">
    <citation type="submission" date="2020-03" db="EMBL/GenBank/DDBJ databases">
        <title>Roseomonas selenitidurans sp. nov. isolated from urban soil.</title>
        <authorList>
            <person name="Liu H."/>
        </authorList>
    </citation>
    <scope>NUCLEOTIDE SEQUENCE [LARGE SCALE GENOMIC DNA]</scope>
    <source>
        <strain evidence="6 7">BU-1</strain>
    </source>
</reference>
<keyword evidence="1" id="KW-0436">Ligase</keyword>